<protein>
    <submittedName>
        <fullName evidence="3">SDR family oxidoreductase</fullName>
    </submittedName>
</protein>
<dbReference type="InterPro" id="IPR002347">
    <property type="entry name" value="SDR_fam"/>
</dbReference>
<dbReference type="SUPFAM" id="SSF51735">
    <property type="entry name" value="NAD(P)-binding Rossmann-fold domains"/>
    <property type="match status" value="1"/>
</dbReference>
<evidence type="ECO:0000259" key="2">
    <source>
        <dbReference type="SMART" id="SM00822"/>
    </source>
</evidence>
<dbReference type="EMBL" id="JARYGZ010000003">
    <property type="protein sequence ID" value="MDH7640504.1"/>
    <property type="molecule type" value="Genomic_DNA"/>
</dbReference>
<keyword evidence="4" id="KW-1185">Reference proteome</keyword>
<dbReference type="InterPro" id="IPR020904">
    <property type="entry name" value="Sc_DH/Rdtase_CS"/>
</dbReference>
<dbReference type="RefSeq" id="WP_281045863.1">
    <property type="nucleotide sequence ID" value="NZ_JARYGZ010000003.1"/>
</dbReference>
<sequence length="240" mass="25253">MTTSRTFLVTGATKGIGRALTERLIAAGHGVVGIARSPDPSFPGALVTLDLTDTARSTKMFADLAAHYAFDGVVNNAGLVRLHRIGEIELADVDDILRLNLHPAILATQALLPGMKARGWGRVVNLSSLTVLGIAERTAYAGAKAALNSFTRTWALELAETGITVNAVAPGPVGTELFRANTPEGSEREARFLSLIPMRRLGRPEELAAAIAFFLSEDAGYITGQTLFVDGGGSIGKALD</sequence>
<dbReference type="Proteomes" id="UP001160625">
    <property type="component" value="Unassembled WGS sequence"/>
</dbReference>
<evidence type="ECO:0000256" key="1">
    <source>
        <dbReference type="ARBA" id="ARBA00006484"/>
    </source>
</evidence>
<gene>
    <name evidence="3" type="ORF">QGN17_17355</name>
</gene>
<comment type="caution">
    <text evidence="3">The sequence shown here is derived from an EMBL/GenBank/DDBJ whole genome shotgun (WGS) entry which is preliminary data.</text>
</comment>
<name>A0ABT6N5V4_9SPHN</name>
<dbReference type="Pfam" id="PF13561">
    <property type="entry name" value="adh_short_C2"/>
    <property type="match status" value="1"/>
</dbReference>
<dbReference type="InterPro" id="IPR050259">
    <property type="entry name" value="SDR"/>
</dbReference>
<evidence type="ECO:0000313" key="4">
    <source>
        <dbReference type="Proteomes" id="UP001160625"/>
    </source>
</evidence>
<evidence type="ECO:0000313" key="3">
    <source>
        <dbReference type="EMBL" id="MDH7640504.1"/>
    </source>
</evidence>
<organism evidence="3 4">
    <name type="scientific">Sphingomonas oryzagri</name>
    <dbReference type="NCBI Taxonomy" id="3042314"/>
    <lineage>
        <taxon>Bacteria</taxon>
        <taxon>Pseudomonadati</taxon>
        <taxon>Pseudomonadota</taxon>
        <taxon>Alphaproteobacteria</taxon>
        <taxon>Sphingomonadales</taxon>
        <taxon>Sphingomonadaceae</taxon>
        <taxon>Sphingomonas</taxon>
    </lineage>
</organism>
<dbReference type="PROSITE" id="PS00061">
    <property type="entry name" value="ADH_SHORT"/>
    <property type="match status" value="1"/>
</dbReference>
<dbReference type="PRINTS" id="PR00081">
    <property type="entry name" value="GDHRDH"/>
</dbReference>
<reference evidence="3" key="1">
    <citation type="submission" date="2023-04" db="EMBL/GenBank/DDBJ databases">
        <title>Sphingomonas sp. MAHUQ-71 isolated from rice field.</title>
        <authorList>
            <person name="Huq M.A."/>
        </authorList>
    </citation>
    <scope>NUCLEOTIDE SEQUENCE</scope>
    <source>
        <strain evidence="3">MAHUQ-71</strain>
    </source>
</reference>
<dbReference type="InterPro" id="IPR057326">
    <property type="entry name" value="KR_dom"/>
</dbReference>
<dbReference type="CDD" id="cd05233">
    <property type="entry name" value="SDR_c"/>
    <property type="match status" value="1"/>
</dbReference>
<feature type="domain" description="Ketoreductase" evidence="2">
    <location>
        <begin position="5"/>
        <end position="171"/>
    </location>
</feature>
<dbReference type="Gene3D" id="3.40.50.720">
    <property type="entry name" value="NAD(P)-binding Rossmann-like Domain"/>
    <property type="match status" value="1"/>
</dbReference>
<dbReference type="PRINTS" id="PR00080">
    <property type="entry name" value="SDRFAMILY"/>
</dbReference>
<proteinExistence type="inferred from homology"/>
<dbReference type="NCBIfam" id="NF005753">
    <property type="entry name" value="PRK07577.1"/>
    <property type="match status" value="1"/>
</dbReference>
<dbReference type="PANTHER" id="PTHR42879">
    <property type="entry name" value="3-OXOACYL-(ACYL-CARRIER-PROTEIN) REDUCTASE"/>
    <property type="match status" value="1"/>
</dbReference>
<comment type="similarity">
    <text evidence="1">Belongs to the short-chain dehydrogenases/reductases (SDR) family.</text>
</comment>
<dbReference type="SMART" id="SM00822">
    <property type="entry name" value="PKS_KR"/>
    <property type="match status" value="1"/>
</dbReference>
<dbReference type="InterPro" id="IPR036291">
    <property type="entry name" value="NAD(P)-bd_dom_sf"/>
</dbReference>
<accession>A0ABT6N5V4</accession>